<protein>
    <recommendedName>
        <fullName evidence="2">DUF1540 domain-containing protein</fullName>
    </recommendedName>
</protein>
<evidence type="ECO:0000313" key="3">
    <source>
        <dbReference type="EMBL" id="MBM7556680.1"/>
    </source>
</evidence>
<reference evidence="3" key="1">
    <citation type="submission" date="2021-01" db="EMBL/GenBank/DDBJ databases">
        <title>Genomic Encyclopedia of Type Strains, Phase IV (KMG-IV): sequencing the most valuable type-strain genomes for metagenomic binning, comparative biology and taxonomic classification.</title>
        <authorList>
            <person name="Goeker M."/>
        </authorList>
    </citation>
    <scope>NUCLEOTIDE SEQUENCE</scope>
    <source>
        <strain evidence="3">DSM 23230</strain>
    </source>
</reference>
<name>A0A938XWQ4_9FIRM</name>
<organism evidence="3 4">
    <name type="scientific">Halanaerobacter jeridensis</name>
    <dbReference type="NCBI Taxonomy" id="706427"/>
    <lineage>
        <taxon>Bacteria</taxon>
        <taxon>Bacillati</taxon>
        <taxon>Bacillota</taxon>
        <taxon>Clostridia</taxon>
        <taxon>Halanaerobiales</taxon>
        <taxon>Halobacteroidaceae</taxon>
        <taxon>Halanaerobacter</taxon>
    </lineage>
</organism>
<dbReference type="Proteomes" id="UP000774000">
    <property type="component" value="Unassembled WGS sequence"/>
</dbReference>
<dbReference type="EMBL" id="JAFBDQ010000006">
    <property type="protein sequence ID" value="MBM7556680.1"/>
    <property type="molecule type" value="Genomic_DNA"/>
</dbReference>
<gene>
    <name evidence="3" type="ORF">JOC47_001531</name>
</gene>
<feature type="region of interest" description="Disordered" evidence="1">
    <location>
        <begin position="39"/>
        <end position="71"/>
    </location>
</feature>
<feature type="compositionally biased region" description="Polar residues" evidence="1">
    <location>
        <begin position="51"/>
        <end position="61"/>
    </location>
</feature>
<evidence type="ECO:0000259" key="2">
    <source>
        <dbReference type="Pfam" id="PF07561"/>
    </source>
</evidence>
<proteinExistence type="predicted"/>
<dbReference type="RefSeq" id="WP_239550980.1">
    <property type="nucleotide sequence ID" value="NZ_JAFBDQ010000006.1"/>
</dbReference>
<sequence length="71" mass="7903">MANNHQLEVKCNVNNCTYWQQGNICTADQIQVSSTDCGEDMEMGSFEEPATSASSHQTQCVSFRPNKNKSK</sequence>
<keyword evidence="4" id="KW-1185">Reference proteome</keyword>
<evidence type="ECO:0000313" key="4">
    <source>
        <dbReference type="Proteomes" id="UP000774000"/>
    </source>
</evidence>
<dbReference type="AlphaFoldDB" id="A0A938XWQ4"/>
<accession>A0A938XWQ4</accession>
<dbReference type="Pfam" id="PF07561">
    <property type="entry name" value="DUF1540"/>
    <property type="match status" value="1"/>
</dbReference>
<comment type="caution">
    <text evidence="3">The sequence shown here is derived from an EMBL/GenBank/DDBJ whole genome shotgun (WGS) entry which is preliminary data.</text>
</comment>
<feature type="domain" description="DUF1540" evidence="2">
    <location>
        <begin position="9"/>
        <end position="63"/>
    </location>
</feature>
<dbReference type="InterPro" id="IPR011437">
    <property type="entry name" value="DUF1540"/>
</dbReference>
<evidence type="ECO:0000256" key="1">
    <source>
        <dbReference type="SAM" id="MobiDB-lite"/>
    </source>
</evidence>